<proteinExistence type="predicted"/>
<gene>
    <name evidence="1" type="ORF">FRE64_12590</name>
</gene>
<dbReference type="OrthoDB" id="5180856at2"/>
<name>A0A5B8NR71_9CHRO</name>
<dbReference type="Proteomes" id="UP000318453">
    <property type="component" value="Chromosome"/>
</dbReference>
<dbReference type="GO" id="GO:0016740">
    <property type="term" value="F:transferase activity"/>
    <property type="evidence" value="ECO:0007669"/>
    <property type="project" value="UniProtKB-KW"/>
</dbReference>
<organism evidence="1 2">
    <name type="scientific">Euhalothece natronophila Z-M001</name>
    <dbReference type="NCBI Taxonomy" id="522448"/>
    <lineage>
        <taxon>Bacteria</taxon>
        <taxon>Bacillati</taxon>
        <taxon>Cyanobacteriota</taxon>
        <taxon>Cyanophyceae</taxon>
        <taxon>Oscillatoriophycideae</taxon>
        <taxon>Chroococcales</taxon>
        <taxon>Halothecacae</taxon>
        <taxon>Halothece cluster</taxon>
        <taxon>Euhalothece</taxon>
    </lineage>
</organism>
<evidence type="ECO:0000313" key="1">
    <source>
        <dbReference type="EMBL" id="QDZ40715.1"/>
    </source>
</evidence>
<protein>
    <submittedName>
        <fullName evidence="1">Glycosyltransferase family 2 protein</fullName>
    </submittedName>
</protein>
<dbReference type="KEGG" id="enn:FRE64_12590"/>
<keyword evidence="1" id="KW-0808">Transferase</keyword>
<reference evidence="1 2" key="1">
    <citation type="submission" date="2019-08" db="EMBL/GenBank/DDBJ databases">
        <title>Carotenoids and Carotenoid Binding Proteins in the Halophilic Cyanobacterium Euhalothece sp. ZM00.</title>
        <authorList>
            <person name="Cho S.M."/>
            <person name="Song J.Y."/>
            <person name="Park Y.-I."/>
        </authorList>
    </citation>
    <scope>NUCLEOTIDE SEQUENCE [LARGE SCALE GENOMIC DNA]</scope>
    <source>
        <strain evidence="1 2">Z-M001</strain>
    </source>
</reference>
<dbReference type="EMBL" id="CP042326">
    <property type="protein sequence ID" value="QDZ40715.1"/>
    <property type="molecule type" value="Genomic_DNA"/>
</dbReference>
<keyword evidence="2" id="KW-1185">Reference proteome</keyword>
<evidence type="ECO:0000313" key="2">
    <source>
        <dbReference type="Proteomes" id="UP000318453"/>
    </source>
</evidence>
<dbReference type="RefSeq" id="WP_146296561.1">
    <property type="nucleotide sequence ID" value="NZ_CP042326.1"/>
</dbReference>
<dbReference type="Gene3D" id="3.90.550.10">
    <property type="entry name" value="Spore Coat Polysaccharide Biosynthesis Protein SpsA, Chain A"/>
    <property type="match status" value="1"/>
</dbReference>
<sequence length="305" mass="35673">MNNHHLETPVIFIIFNRPDTTAKVFEAIRQAKPKKLLVVADGARSDKEGEAEKCAAVRAIIDTVDWDCEVLKNYSDVNLGCRKRVSSGLDWAFSLVDEAIILEDDCLPDSTFFPFCQELLEKYRDDKRIMAISGDNFQFGRKRTNYSYYFSRFNDCWGWATWDRAWQYYDHNMKLWEEIRNGGWLKDILNNDFWLIQYRKHKLQSVYDKKIDSWAYLWTFSCWIQNGLIIIPNQNLVSNIGFSSTSTHTTDVKSPIANLPTQPISFPLQHPPFIIPNTKADNFRNKKIFGLLPRAIRKIKRILSL</sequence>
<dbReference type="InterPro" id="IPR029044">
    <property type="entry name" value="Nucleotide-diphossugar_trans"/>
</dbReference>
<dbReference type="SUPFAM" id="SSF53448">
    <property type="entry name" value="Nucleotide-diphospho-sugar transferases"/>
    <property type="match status" value="1"/>
</dbReference>
<dbReference type="AlphaFoldDB" id="A0A5B8NR71"/>
<accession>A0A5B8NR71</accession>